<name>A0A1V2LSM3_PICKU</name>
<comment type="caution">
    <text evidence="1">The sequence shown here is derived from an EMBL/GenBank/DDBJ whole genome shotgun (WGS) entry which is preliminary data.</text>
</comment>
<protein>
    <submittedName>
        <fullName evidence="1">Uncharacterized protein</fullName>
    </submittedName>
</protein>
<evidence type="ECO:0000313" key="1">
    <source>
        <dbReference type="EMBL" id="ONH76888.1"/>
    </source>
</evidence>
<sequence length="46" mass="5295">LNLADIKTIPLEVLHIQLKYTHIPSQPELQSPYTIRALVSLKPHHK</sequence>
<organism evidence="1 2">
    <name type="scientific">Pichia kudriavzevii</name>
    <name type="common">Yeast</name>
    <name type="synonym">Issatchenkia orientalis</name>
    <dbReference type="NCBI Taxonomy" id="4909"/>
    <lineage>
        <taxon>Eukaryota</taxon>
        <taxon>Fungi</taxon>
        <taxon>Dikarya</taxon>
        <taxon>Ascomycota</taxon>
        <taxon>Saccharomycotina</taxon>
        <taxon>Pichiomycetes</taxon>
        <taxon>Pichiales</taxon>
        <taxon>Pichiaceae</taxon>
        <taxon>Pichia</taxon>
    </lineage>
</organism>
<evidence type="ECO:0000313" key="2">
    <source>
        <dbReference type="Proteomes" id="UP000189274"/>
    </source>
</evidence>
<reference evidence="2" key="1">
    <citation type="journal article" date="2017" name="Genome Announc.">
        <title>Genome sequences of Cyberlindnera fabianii 65, Pichia kudriavzevii 129, and Saccharomyces cerevisiae 131 isolated from fermented masau fruits in Zimbabwe.</title>
        <authorList>
            <person name="van Rijswijck I.M.H."/>
            <person name="Derks M.F.L."/>
            <person name="Abee T."/>
            <person name="de Ridder D."/>
            <person name="Smid E.J."/>
        </authorList>
    </citation>
    <scope>NUCLEOTIDE SEQUENCE [LARGE SCALE GENOMIC DNA]</scope>
    <source>
        <strain evidence="2">129</strain>
    </source>
</reference>
<dbReference type="Proteomes" id="UP000189274">
    <property type="component" value="Unassembled WGS sequence"/>
</dbReference>
<dbReference type="AlphaFoldDB" id="A0A1V2LSM3"/>
<accession>A0A1V2LSM3</accession>
<feature type="non-terminal residue" evidence="1">
    <location>
        <position position="1"/>
    </location>
</feature>
<gene>
    <name evidence="1" type="ORF">BOH78_0757</name>
</gene>
<dbReference type="EMBL" id="MQVM01000003">
    <property type="protein sequence ID" value="ONH76888.1"/>
    <property type="molecule type" value="Genomic_DNA"/>
</dbReference>
<proteinExistence type="predicted"/>